<dbReference type="InterPro" id="IPR002762">
    <property type="entry name" value="CbiX-like"/>
</dbReference>
<organism evidence="3 4">
    <name type="scientific">Kolteria novifilia</name>
    <dbReference type="NCBI Taxonomy" id="2527975"/>
    <lineage>
        <taxon>Bacteria</taxon>
        <taxon>Pseudomonadati</taxon>
        <taxon>Planctomycetota</taxon>
        <taxon>Planctomycetia</taxon>
        <taxon>Kolteriales</taxon>
        <taxon>Kolteriaceae</taxon>
        <taxon>Kolteria</taxon>
    </lineage>
</organism>
<name>A0A518BAR9_9BACT</name>
<reference evidence="3 4" key="1">
    <citation type="submission" date="2019-02" db="EMBL/GenBank/DDBJ databases">
        <title>Deep-cultivation of Planctomycetes and their phenomic and genomic characterization uncovers novel biology.</title>
        <authorList>
            <person name="Wiegand S."/>
            <person name="Jogler M."/>
            <person name="Boedeker C."/>
            <person name="Pinto D."/>
            <person name="Vollmers J."/>
            <person name="Rivas-Marin E."/>
            <person name="Kohn T."/>
            <person name="Peeters S.H."/>
            <person name="Heuer A."/>
            <person name="Rast P."/>
            <person name="Oberbeckmann S."/>
            <person name="Bunk B."/>
            <person name="Jeske O."/>
            <person name="Meyerdierks A."/>
            <person name="Storesund J.E."/>
            <person name="Kallscheuer N."/>
            <person name="Luecker S."/>
            <person name="Lage O.M."/>
            <person name="Pohl T."/>
            <person name="Merkel B.J."/>
            <person name="Hornburger P."/>
            <person name="Mueller R.-W."/>
            <person name="Bruemmer F."/>
            <person name="Labrenz M."/>
            <person name="Spormann A.M."/>
            <person name="Op den Camp H."/>
            <person name="Overmann J."/>
            <person name="Amann R."/>
            <person name="Jetten M.S.M."/>
            <person name="Mascher T."/>
            <person name="Medema M.H."/>
            <person name="Devos D.P."/>
            <person name="Kaster A.-K."/>
            <person name="Ovreas L."/>
            <person name="Rohde M."/>
            <person name="Galperin M.Y."/>
            <person name="Jogler C."/>
        </authorList>
    </citation>
    <scope>NUCLEOTIDE SEQUENCE [LARGE SCALE GENOMIC DNA]</scope>
    <source>
        <strain evidence="3 4">Pan216</strain>
    </source>
</reference>
<dbReference type="PANTHER" id="PTHR33542:SF3">
    <property type="entry name" value="SIROHYDROCHLORIN FERROCHELATASE, CHLOROPLASTIC"/>
    <property type="match status" value="1"/>
</dbReference>
<dbReference type="InterPro" id="IPR050963">
    <property type="entry name" value="Sirohydro_Cobaltochel/CbiX"/>
</dbReference>
<evidence type="ECO:0000256" key="1">
    <source>
        <dbReference type="ARBA" id="ARBA00022723"/>
    </source>
</evidence>
<dbReference type="Gene3D" id="3.40.50.1400">
    <property type="match status" value="1"/>
</dbReference>
<dbReference type="SUPFAM" id="SSF53800">
    <property type="entry name" value="Chelatase"/>
    <property type="match status" value="1"/>
</dbReference>
<dbReference type="EC" id="4.99.1.3" evidence="3"/>
<keyword evidence="2 3" id="KW-0456">Lyase</keyword>
<dbReference type="EMBL" id="CP036279">
    <property type="protein sequence ID" value="QDU64081.1"/>
    <property type="molecule type" value="Genomic_DNA"/>
</dbReference>
<evidence type="ECO:0000256" key="2">
    <source>
        <dbReference type="ARBA" id="ARBA00023239"/>
    </source>
</evidence>
<sequence>MQWLHDDTGTDSLGIVLIAHGSRRQSANEELERVAEGLRSRGFGCVVPSYLELAHPLIVEGGDICVTRGAKTILLLPYFLSSGRHVAEDLERARKELQERYADKVFLLAGPLGPHSLLVDILQQRVAEALVERDHISTSAQVD</sequence>
<evidence type="ECO:0000313" key="3">
    <source>
        <dbReference type="EMBL" id="QDU64081.1"/>
    </source>
</evidence>
<dbReference type="Proteomes" id="UP000317093">
    <property type="component" value="Chromosome"/>
</dbReference>
<dbReference type="GO" id="GO:0016852">
    <property type="term" value="F:sirohydrochlorin cobaltochelatase activity"/>
    <property type="evidence" value="ECO:0007669"/>
    <property type="project" value="UniProtKB-EC"/>
</dbReference>
<keyword evidence="1" id="KW-0479">Metal-binding</keyword>
<dbReference type="CDD" id="cd03416">
    <property type="entry name" value="CbiX_SirB_N"/>
    <property type="match status" value="1"/>
</dbReference>
<dbReference type="KEGG" id="knv:Pan216_49700"/>
<dbReference type="GO" id="GO:0046872">
    <property type="term" value="F:metal ion binding"/>
    <property type="evidence" value="ECO:0007669"/>
    <property type="project" value="UniProtKB-KW"/>
</dbReference>
<keyword evidence="4" id="KW-1185">Reference proteome</keyword>
<accession>A0A518BAR9</accession>
<dbReference type="AlphaFoldDB" id="A0A518BAR9"/>
<proteinExistence type="predicted"/>
<gene>
    <name evidence="3" type="primary">cbiX</name>
    <name evidence="3" type="ORF">Pan216_49700</name>
</gene>
<dbReference type="OrthoDB" id="9797895at2"/>
<dbReference type="Pfam" id="PF01903">
    <property type="entry name" value="CbiX"/>
    <property type="match status" value="1"/>
</dbReference>
<dbReference type="RefSeq" id="WP_145262023.1">
    <property type="nucleotide sequence ID" value="NZ_CP036279.1"/>
</dbReference>
<dbReference type="PANTHER" id="PTHR33542">
    <property type="entry name" value="SIROHYDROCHLORIN FERROCHELATASE, CHLOROPLASTIC"/>
    <property type="match status" value="1"/>
</dbReference>
<evidence type="ECO:0000313" key="4">
    <source>
        <dbReference type="Proteomes" id="UP000317093"/>
    </source>
</evidence>
<protein>
    <submittedName>
        <fullName evidence="3">Sirohydrochlorin cobaltochelatase</fullName>
        <ecNumber evidence="3">4.99.1.3</ecNumber>
    </submittedName>
</protein>